<sequence>ISMETLPSELIETICNDSNRLGLMALRLVSRRVSSLATRSFSKRYIATVSSSMTRPSLDHLVAVCEHPLFGPRIQKIHIVAGRINPEFVEYLTYTTKDQTEDRELALEQHADAKVVLQCAFNRSMKEYRMETSGEATELLSRAFAAVKIYNTCVTLQVTSNPWADWEPVRHLDWHRDETSGSNLKPALEFMIQPCLDAMANSKMHFTGLNLLVNDDMDTLDELVVFRSFDLECYFEEDLSVFSGLKSVAFEAPEMLNPVALDSMTRIFSLAKSAETISFAQDNLFEKVCGDRYRCFWPERFDISDKILRSIQSDCITALEFKAMPISKTLLSGLLNKHKNTLESVVMWRIGLREGSWIEVLSWMKHNLPCLKKIYLRDLFQALRLRNSTLYTTHDPEICGTISSVIGKKKVQAASRTMIERPLLDSKVAYQEIMGR</sequence>
<evidence type="ECO:0000313" key="2">
    <source>
        <dbReference type="EMBL" id="KEQ86753.1"/>
    </source>
</evidence>
<dbReference type="GeneID" id="40742656"/>
<evidence type="ECO:0000259" key="1">
    <source>
        <dbReference type="PROSITE" id="PS50181"/>
    </source>
</evidence>
<dbReference type="HOGENOM" id="CLU_042540_0_0_1"/>
<protein>
    <recommendedName>
        <fullName evidence="1">F-box domain-containing protein</fullName>
    </recommendedName>
</protein>
<dbReference type="AlphaFoldDB" id="A0A074XMN9"/>
<proteinExistence type="predicted"/>
<dbReference type="PROSITE" id="PS50181">
    <property type="entry name" value="FBOX"/>
    <property type="match status" value="1"/>
</dbReference>
<reference evidence="2 3" key="1">
    <citation type="journal article" date="2014" name="BMC Genomics">
        <title>Genome sequencing of four Aureobasidium pullulans varieties: biotechnological potential, stress tolerance, and description of new species.</title>
        <authorList>
            <person name="Gostin Ar C."/>
            <person name="Ohm R.A."/>
            <person name="Kogej T."/>
            <person name="Sonjak S."/>
            <person name="Turk M."/>
            <person name="Zajc J."/>
            <person name="Zalar P."/>
            <person name="Grube M."/>
            <person name="Sun H."/>
            <person name="Han J."/>
            <person name="Sharma A."/>
            <person name="Chiniquy J."/>
            <person name="Ngan C.Y."/>
            <person name="Lipzen A."/>
            <person name="Barry K."/>
            <person name="Grigoriev I.V."/>
            <person name="Gunde-Cimerman N."/>
        </authorList>
    </citation>
    <scope>NUCLEOTIDE SEQUENCE [LARGE SCALE GENOMIC DNA]</scope>
    <source>
        <strain evidence="2 3">EXF-150</strain>
    </source>
</reference>
<gene>
    <name evidence="2" type="ORF">M438DRAFT_269906</name>
</gene>
<feature type="domain" description="F-box" evidence="1">
    <location>
        <begin position="1"/>
        <end position="48"/>
    </location>
</feature>
<dbReference type="EMBL" id="KL584978">
    <property type="protein sequence ID" value="KEQ86753.1"/>
    <property type="molecule type" value="Genomic_DNA"/>
</dbReference>
<dbReference type="OrthoDB" id="3891281at2759"/>
<feature type="non-terminal residue" evidence="2">
    <location>
        <position position="1"/>
    </location>
</feature>
<accession>A0A074XMN9</accession>
<dbReference type="RefSeq" id="XP_029762940.1">
    <property type="nucleotide sequence ID" value="XM_029900350.1"/>
</dbReference>
<dbReference type="Proteomes" id="UP000030706">
    <property type="component" value="Unassembled WGS sequence"/>
</dbReference>
<organism evidence="2 3">
    <name type="scientific">Aureobasidium pullulans EXF-150</name>
    <dbReference type="NCBI Taxonomy" id="1043002"/>
    <lineage>
        <taxon>Eukaryota</taxon>
        <taxon>Fungi</taxon>
        <taxon>Dikarya</taxon>
        <taxon>Ascomycota</taxon>
        <taxon>Pezizomycotina</taxon>
        <taxon>Dothideomycetes</taxon>
        <taxon>Dothideomycetidae</taxon>
        <taxon>Dothideales</taxon>
        <taxon>Saccotheciaceae</taxon>
        <taxon>Aureobasidium</taxon>
    </lineage>
</organism>
<name>A0A074XMN9_AURPU</name>
<keyword evidence="3" id="KW-1185">Reference proteome</keyword>
<evidence type="ECO:0000313" key="3">
    <source>
        <dbReference type="Proteomes" id="UP000030706"/>
    </source>
</evidence>
<dbReference type="InterPro" id="IPR001810">
    <property type="entry name" value="F-box_dom"/>
</dbReference>